<feature type="transmembrane region" description="Helical" evidence="2">
    <location>
        <begin position="203"/>
        <end position="221"/>
    </location>
</feature>
<keyword evidence="4" id="KW-1185">Reference proteome</keyword>
<evidence type="ECO:0000256" key="2">
    <source>
        <dbReference type="SAM" id="Phobius"/>
    </source>
</evidence>
<feature type="transmembrane region" description="Helical" evidence="2">
    <location>
        <begin position="385"/>
        <end position="402"/>
    </location>
</feature>
<proteinExistence type="predicted"/>
<feature type="transmembrane region" description="Helical" evidence="2">
    <location>
        <begin position="408"/>
        <end position="424"/>
    </location>
</feature>
<name>A0A540WN78_9BACT</name>
<feature type="transmembrane region" description="Helical" evidence="2">
    <location>
        <begin position="62"/>
        <end position="81"/>
    </location>
</feature>
<accession>A0A540WN78</accession>
<feature type="transmembrane region" description="Helical" evidence="2">
    <location>
        <begin position="304"/>
        <end position="324"/>
    </location>
</feature>
<feature type="transmembrane region" description="Helical" evidence="2">
    <location>
        <begin position="143"/>
        <end position="164"/>
    </location>
</feature>
<sequence>MSRSKSKRQSPSTPEPGVTGPAPEESAIPAPESPAEATAPSTQSAPSLSGGAPGAMLRVWFAAYRVEVLLFVVAFVVLSSFSSQRFLRQSAAPHFIYQAQSWLEGRLDVDPQVLPNLEDWACVRQMGGEKVRCEGRPLPDDRWFVSFPSFPAVAMLPFVALHGYQFNDTSFGVIVGALAVALFYSLLRFLAKEGETARTRDENVVLALTLAFGTLFFYCAIRGEVWFSAEVMGVALTCLYVRNALRAHRPVLAGVFFSMATLTRTPLFFAGLFFVLEALCPGPEPRLEQLKALGRNWKPAARKVGLFALGAAPLGLLAAGYNVYRFGRLSEFGHAFLFNNRVNVDIDRWGLFHWEYLGRNLEAAFLKWPSLSLAPLKLGYDPRGLTLLLTLPLLVFLLIPKLRPRLHWPLWLTVAVCALPGLFYQNTGYMQFGFRFSLDYTPYLLLLFAIGGWSLRQRVVLATLALGVLVNFWGAVAFRGYTELVRNW</sequence>
<keyword evidence="2" id="KW-0472">Membrane</keyword>
<feature type="transmembrane region" description="Helical" evidence="2">
    <location>
        <begin position="459"/>
        <end position="478"/>
    </location>
</feature>
<organism evidence="3 4">
    <name type="scientific">Myxococcus llanfairpwllgwyngyllgogerychwyrndrobwllllantysiliogogogochensis</name>
    <dbReference type="NCBI Taxonomy" id="2590453"/>
    <lineage>
        <taxon>Bacteria</taxon>
        <taxon>Pseudomonadati</taxon>
        <taxon>Myxococcota</taxon>
        <taxon>Myxococcia</taxon>
        <taxon>Myxococcales</taxon>
        <taxon>Cystobacterineae</taxon>
        <taxon>Myxococcaceae</taxon>
        <taxon>Myxococcus</taxon>
    </lineage>
</organism>
<feature type="region of interest" description="Disordered" evidence="1">
    <location>
        <begin position="1"/>
        <end position="50"/>
    </location>
</feature>
<dbReference type="EMBL" id="VIFM01000254">
    <property type="protein sequence ID" value="TQF10460.1"/>
    <property type="molecule type" value="Genomic_DNA"/>
</dbReference>
<feature type="transmembrane region" description="Helical" evidence="2">
    <location>
        <begin position="252"/>
        <end position="276"/>
    </location>
</feature>
<dbReference type="Proteomes" id="UP000315369">
    <property type="component" value="Unassembled WGS sequence"/>
</dbReference>
<evidence type="ECO:0008006" key="5">
    <source>
        <dbReference type="Google" id="ProtNLM"/>
    </source>
</evidence>
<dbReference type="OrthoDB" id="147193at2"/>
<protein>
    <recommendedName>
        <fullName evidence="5">Glycosyltransferase RgtA/B/C/D-like domain-containing protein</fullName>
    </recommendedName>
</protein>
<dbReference type="RefSeq" id="WP_141647765.1">
    <property type="nucleotide sequence ID" value="NZ_VIFM01000254.1"/>
</dbReference>
<gene>
    <name evidence="3" type="ORF">FJV41_39375</name>
</gene>
<feature type="transmembrane region" description="Helical" evidence="2">
    <location>
        <begin position="170"/>
        <end position="191"/>
    </location>
</feature>
<evidence type="ECO:0000313" key="4">
    <source>
        <dbReference type="Proteomes" id="UP000315369"/>
    </source>
</evidence>
<comment type="caution">
    <text evidence="3">The sequence shown here is derived from an EMBL/GenBank/DDBJ whole genome shotgun (WGS) entry which is preliminary data.</text>
</comment>
<reference evidence="3 4" key="1">
    <citation type="submission" date="2019-06" db="EMBL/GenBank/DDBJ databases">
        <authorList>
            <person name="Livingstone P."/>
            <person name="Whitworth D."/>
        </authorList>
    </citation>
    <scope>NUCLEOTIDE SEQUENCE [LARGE SCALE GENOMIC DNA]</scope>
    <source>
        <strain evidence="3 4">AM401</strain>
    </source>
</reference>
<evidence type="ECO:0000256" key="1">
    <source>
        <dbReference type="SAM" id="MobiDB-lite"/>
    </source>
</evidence>
<evidence type="ECO:0000313" key="3">
    <source>
        <dbReference type="EMBL" id="TQF10460.1"/>
    </source>
</evidence>
<feature type="compositionally biased region" description="Low complexity" evidence="1">
    <location>
        <begin position="21"/>
        <end position="41"/>
    </location>
</feature>
<keyword evidence="2" id="KW-0812">Transmembrane</keyword>
<dbReference type="AlphaFoldDB" id="A0A540WN78"/>
<keyword evidence="2" id="KW-1133">Transmembrane helix</keyword>
<feature type="transmembrane region" description="Helical" evidence="2">
    <location>
        <begin position="436"/>
        <end position="453"/>
    </location>
</feature>